<organism evidence="1 2">
    <name type="scientific">Paracoccus isoporae</name>
    <dbReference type="NCBI Taxonomy" id="591205"/>
    <lineage>
        <taxon>Bacteria</taxon>
        <taxon>Pseudomonadati</taxon>
        <taxon>Pseudomonadota</taxon>
        <taxon>Alphaproteobacteria</taxon>
        <taxon>Rhodobacterales</taxon>
        <taxon>Paracoccaceae</taxon>
        <taxon>Paracoccus</taxon>
    </lineage>
</organism>
<keyword evidence="2" id="KW-1185">Reference proteome</keyword>
<dbReference type="RefSeq" id="WP_090522372.1">
    <property type="nucleotide sequence ID" value="NZ_FNAH01000003.1"/>
</dbReference>
<accession>A0A1G6ZD02</accession>
<gene>
    <name evidence="1" type="ORF">SAMN05421538_103220</name>
</gene>
<name>A0A1G6ZD02_9RHOB</name>
<dbReference type="EMBL" id="FNAH01000003">
    <property type="protein sequence ID" value="SDE00332.1"/>
    <property type="molecule type" value="Genomic_DNA"/>
</dbReference>
<dbReference type="OrthoDB" id="7857238at2"/>
<protein>
    <submittedName>
        <fullName evidence="1">Uncharacterized protein</fullName>
    </submittedName>
</protein>
<reference evidence="1 2" key="1">
    <citation type="submission" date="2016-10" db="EMBL/GenBank/DDBJ databases">
        <authorList>
            <person name="de Groot N.N."/>
        </authorList>
    </citation>
    <scope>NUCLEOTIDE SEQUENCE [LARGE SCALE GENOMIC DNA]</scope>
    <source>
        <strain evidence="1 2">DSM 22220</strain>
    </source>
</reference>
<dbReference type="STRING" id="591205.SAMN05421538_103220"/>
<dbReference type="Proteomes" id="UP000199344">
    <property type="component" value="Unassembled WGS sequence"/>
</dbReference>
<dbReference type="AlphaFoldDB" id="A0A1G6ZD02"/>
<sequence length="133" mass="15066">MALSYFEEGDEVYMRAQQIWQILTGWVKLECQDGNLPVGLISYESLGKYMQYSHRSLGRPLGIIALLCRNDELPSLNTVVVRKDSQKPGDGVIFSGELTEDQTAVLKYNWFQIATPGWQVLAYIHESRDGPLV</sequence>
<evidence type="ECO:0000313" key="2">
    <source>
        <dbReference type="Proteomes" id="UP000199344"/>
    </source>
</evidence>
<proteinExistence type="predicted"/>
<evidence type="ECO:0000313" key="1">
    <source>
        <dbReference type="EMBL" id="SDE00332.1"/>
    </source>
</evidence>